<keyword evidence="4" id="KW-1133">Transmembrane helix</keyword>
<evidence type="ECO:0000256" key="3">
    <source>
        <dbReference type="ARBA" id="ARBA00022679"/>
    </source>
</evidence>
<keyword evidence="4" id="KW-0472">Membrane</keyword>
<evidence type="ECO:0000313" key="6">
    <source>
        <dbReference type="Proteomes" id="UP000294830"/>
    </source>
</evidence>
<dbReference type="PANTHER" id="PTHR43630:SF1">
    <property type="entry name" value="POLY-BETA-1,6-N-ACETYL-D-GLUCOSAMINE SYNTHASE"/>
    <property type="match status" value="1"/>
</dbReference>
<dbReference type="Gene3D" id="3.90.550.10">
    <property type="entry name" value="Spore Coat Polysaccharide Biosynthesis Protein SpsA, Chain A"/>
    <property type="match status" value="1"/>
</dbReference>
<comment type="caution">
    <text evidence="5">The sequence shown here is derived from an EMBL/GenBank/DDBJ whole genome shotgun (WGS) entry which is preliminary data.</text>
</comment>
<organism evidence="5 6">
    <name type="scientific">Acetobacteroides hydrogenigenes</name>
    <dbReference type="NCBI Taxonomy" id="979970"/>
    <lineage>
        <taxon>Bacteria</taxon>
        <taxon>Pseudomonadati</taxon>
        <taxon>Bacteroidota</taxon>
        <taxon>Bacteroidia</taxon>
        <taxon>Bacteroidales</taxon>
        <taxon>Rikenellaceae</taxon>
        <taxon>Acetobacteroides</taxon>
    </lineage>
</organism>
<dbReference type="EMBL" id="SLWB01000024">
    <property type="protein sequence ID" value="TCN61662.1"/>
    <property type="molecule type" value="Genomic_DNA"/>
</dbReference>
<name>A0A4R2E5R5_9BACT</name>
<dbReference type="SUPFAM" id="SSF53448">
    <property type="entry name" value="Nucleotide-diphospho-sugar transferases"/>
    <property type="match status" value="1"/>
</dbReference>
<gene>
    <name evidence="5" type="ORF">CLV25_12419</name>
</gene>
<reference evidence="5 6" key="1">
    <citation type="submission" date="2019-03" db="EMBL/GenBank/DDBJ databases">
        <title>Genomic Encyclopedia of Archaeal and Bacterial Type Strains, Phase II (KMG-II): from individual species to whole genera.</title>
        <authorList>
            <person name="Goeker M."/>
        </authorList>
    </citation>
    <scope>NUCLEOTIDE SEQUENCE [LARGE SCALE GENOMIC DNA]</scope>
    <source>
        <strain evidence="5 6">RL-C</strain>
    </source>
</reference>
<feature type="transmembrane region" description="Helical" evidence="4">
    <location>
        <begin position="349"/>
        <end position="370"/>
    </location>
</feature>
<comment type="similarity">
    <text evidence="1">Belongs to the glycosyltransferase 2 family.</text>
</comment>
<keyword evidence="2" id="KW-0328">Glycosyltransferase</keyword>
<feature type="transmembrane region" description="Helical" evidence="4">
    <location>
        <begin position="300"/>
        <end position="318"/>
    </location>
</feature>
<dbReference type="GO" id="GO:0016757">
    <property type="term" value="F:glycosyltransferase activity"/>
    <property type="evidence" value="ECO:0007669"/>
    <property type="project" value="UniProtKB-KW"/>
</dbReference>
<keyword evidence="4" id="KW-0812">Transmembrane</keyword>
<dbReference type="AlphaFoldDB" id="A0A4R2E5R5"/>
<sequence>MFLNALLWVVYCYLTFWMLYFLFFGIVGHFRKSRPVGRSWSATFLVLIPAYKEDDVIVDSVVSAVNHSYPNDMYDVVVVADSLLSETLDRLREIPVEVLEVSFDNSTKSRSINAALAAIRNDYDAVVVLDADNHMASDFLSKMATKCNRGAKAIQGHRIAKSIGSKMALLDAVSEEVNNHIFRLGHREVGLSSALAGSGMVFEYSLFKEVMAQVEAVGGFDRELELRLIEQGIRIDYVPDAYIFDEKVATHDAFRHQRRRWFAAQYHYLGRYARSGVKALFKGHIDYADKVLQGAQVSRLLLPGLLVAFGTVAAIFALSPSWVFWAISLAGSVVALLIAIPARFYNRFLVGAMVEIPTTFVSMLLLHFTLKGANKTFIHTKHGQDDGKPESRQKAPYCN</sequence>
<protein>
    <submittedName>
        <fullName evidence="5">Cellulose synthase/poly-beta-1,6-N-acetylglucosamine synthase-like glycosyltransferase</fullName>
    </submittedName>
</protein>
<evidence type="ECO:0000256" key="2">
    <source>
        <dbReference type="ARBA" id="ARBA00022676"/>
    </source>
</evidence>
<evidence type="ECO:0000256" key="1">
    <source>
        <dbReference type="ARBA" id="ARBA00006739"/>
    </source>
</evidence>
<keyword evidence="6" id="KW-1185">Reference proteome</keyword>
<evidence type="ECO:0000313" key="5">
    <source>
        <dbReference type="EMBL" id="TCN61662.1"/>
    </source>
</evidence>
<keyword evidence="3 5" id="KW-0808">Transferase</keyword>
<proteinExistence type="inferred from homology"/>
<accession>A0A4R2E5R5</accession>
<dbReference type="Pfam" id="PF13641">
    <property type="entry name" value="Glyco_tranf_2_3"/>
    <property type="match status" value="1"/>
</dbReference>
<feature type="transmembrane region" description="Helical" evidence="4">
    <location>
        <begin position="6"/>
        <end position="30"/>
    </location>
</feature>
<feature type="transmembrane region" description="Helical" evidence="4">
    <location>
        <begin position="324"/>
        <end position="342"/>
    </location>
</feature>
<dbReference type="PANTHER" id="PTHR43630">
    <property type="entry name" value="POLY-BETA-1,6-N-ACETYL-D-GLUCOSAMINE SYNTHASE"/>
    <property type="match status" value="1"/>
</dbReference>
<evidence type="ECO:0000256" key="4">
    <source>
        <dbReference type="SAM" id="Phobius"/>
    </source>
</evidence>
<dbReference type="InterPro" id="IPR029044">
    <property type="entry name" value="Nucleotide-diphossugar_trans"/>
</dbReference>
<dbReference type="Proteomes" id="UP000294830">
    <property type="component" value="Unassembled WGS sequence"/>
</dbReference>